<evidence type="ECO:0000313" key="1">
    <source>
        <dbReference type="EMBL" id="WBG92855.1"/>
    </source>
</evidence>
<proteinExistence type="predicted"/>
<dbReference type="InterPro" id="IPR003787">
    <property type="entry name" value="Sulphur_relay_DsrE/F-like"/>
</dbReference>
<dbReference type="PANTHER" id="PTHR37691:SF1">
    <property type="entry name" value="BLR3518 PROTEIN"/>
    <property type="match status" value="1"/>
</dbReference>
<evidence type="ECO:0000313" key="2">
    <source>
        <dbReference type="Proteomes" id="UP001211544"/>
    </source>
</evidence>
<geneLocation type="plasmid" evidence="1 2">
    <name>pGABEKP28_1</name>
</geneLocation>
<dbReference type="SUPFAM" id="SSF75169">
    <property type="entry name" value="DsrEFH-like"/>
    <property type="match status" value="1"/>
</dbReference>
<dbReference type="RefSeq" id="WP_269950383.1">
    <property type="nucleotide sequence ID" value="NZ_CP104759.1"/>
</dbReference>
<dbReference type="Proteomes" id="UP001211544">
    <property type="component" value="Plasmid pGABEKP28_1"/>
</dbReference>
<name>A0AAJ5UBY4_9GAMM</name>
<dbReference type="Pfam" id="PF02635">
    <property type="entry name" value="DsrE"/>
    <property type="match status" value="1"/>
</dbReference>
<sequence length="199" mass="21215">MRSVVISAIVAVAGGIAGAALTQSDMLRPAKPTLSTSVDPDLGWTAPAVSGYGKIHYEANAAFQPNAALSNKVVFKVSRGAEKRDQVNPALEQVAQVVNTYVAAGVPVQQLKFVVAVNGEATPAMLDNAHFKARFGMDNPNLPLISELKKQGVQVTVCDQALAWHRYDPHWIAEPVIHTLSALTTVTTLQNQGYALLSM</sequence>
<dbReference type="Gene3D" id="3.40.1260.10">
    <property type="entry name" value="DsrEFH-like"/>
    <property type="match status" value="1"/>
</dbReference>
<dbReference type="KEGG" id="kpie:N5580_19675"/>
<dbReference type="AlphaFoldDB" id="A0AAJ5UBY4"/>
<keyword evidence="2" id="KW-1185">Reference proteome</keyword>
<reference evidence="1 2" key="1">
    <citation type="journal article" date="2022" name="J Glob Antimicrob Resist">
        <title>First complete genome of a multidrug resistant strain of the novel human pathogen Kalamiella piersonii (GABEKP28) identified in human saliva.</title>
        <authorList>
            <person name="McDonagh F."/>
            <person name="Singh N.K."/>
            <person name="Venkateswaran K."/>
            <person name="Lonappan A.M."/>
            <person name="Hallahan B."/>
            <person name="Tuohy A."/>
            <person name="Burke L."/>
            <person name="Kovarova A."/>
            <person name="Miliotis G."/>
        </authorList>
    </citation>
    <scope>NUCLEOTIDE SEQUENCE [LARGE SCALE GENOMIC DNA]</scope>
    <source>
        <strain evidence="1 2">GABEKP28</strain>
    </source>
</reference>
<dbReference type="EMBL" id="CP104759">
    <property type="protein sequence ID" value="WBG92855.1"/>
    <property type="molecule type" value="Genomic_DNA"/>
</dbReference>
<accession>A0AAJ5UBY4</accession>
<keyword evidence="1" id="KW-0614">Plasmid</keyword>
<protein>
    <submittedName>
        <fullName evidence="1">DsrE family protein</fullName>
    </submittedName>
</protein>
<dbReference type="PANTHER" id="PTHR37691">
    <property type="entry name" value="BLR3518 PROTEIN"/>
    <property type="match status" value="1"/>
</dbReference>
<dbReference type="InterPro" id="IPR027396">
    <property type="entry name" value="DsrEFH-like"/>
</dbReference>
<gene>
    <name evidence="1" type="ORF">N5580_19675</name>
</gene>
<organism evidence="1 2">
    <name type="scientific">Pantoea piersonii</name>
    <dbReference type="NCBI Taxonomy" id="2364647"/>
    <lineage>
        <taxon>Bacteria</taxon>
        <taxon>Pseudomonadati</taxon>
        <taxon>Pseudomonadota</taxon>
        <taxon>Gammaproteobacteria</taxon>
        <taxon>Enterobacterales</taxon>
        <taxon>Erwiniaceae</taxon>
        <taxon>Pantoea</taxon>
    </lineage>
</organism>